<dbReference type="Proteomes" id="UP000250163">
    <property type="component" value="Chromosome MORIYA"/>
</dbReference>
<dbReference type="SUPFAM" id="SSF53474">
    <property type="entry name" value="alpha/beta-Hydrolases"/>
    <property type="match status" value="1"/>
</dbReference>
<dbReference type="KEGG" id="mya:MORIYA_2280"/>
<evidence type="ECO:0000313" key="2">
    <source>
        <dbReference type="Proteomes" id="UP000250163"/>
    </source>
</evidence>
<dbReference type="Gene3D" id="3.40.50.1820">
    <property type="entry name" value="alpha/beta hydrolase"/>
    <property type="match status" value="1"/>
</dbReference>
<protein>
    <submittedName>
        <fullName evidence="1">Putative hydrolase</fullName>
    </submittedName>
</protein>
<proteinExistence type="predicted"/>
<sequence>MGVKNAYGEPARSTKANMDRYIHLSLRPGAKQAYAYTIAMLAEKNDRHAPLNFSSITAPTLLMWGEKDIWVPATLSEQWLANISGSTLITYPDAGHVPMEEIPEKTLQDALTFIDLK</sequence>
<organism evidence="1 2">
    <name type="scientific">Moritella yayanosii</name>
    <dbReference type="NCBI Taxonomy" id="69539"/>
    <lineage>
        <taxon>Bacteria</taxon>
        <taxon>Pseudomonadati</taxon>
        <taxon>Pseudomonadota</taxon>
        <taxon>Gammaproteobacteria</taxon>
        <taxon>Alteromonadales</taxon>
        <taxon>Moritellaceae</taxon>
        <taxon>Moritella</taxon>
    </lineage>
</organism>
<evidence type="ECO:0000313" key="1">
    <source>
        <dbReference type="EMBL" id="SQD78758.1"/>
    </source>
</evidence>
<dbReference type="AlphaFoldDB" id="A0A330LSD9"/>
<dbReference type="EMBL" id="LS483250">
    <property type="protein sequence ID" value="SQD78758.1"/>
    <property type="molecule type" value="Genomic_DNA"/>
</dbReference>
<dbReference type="PANTHER" id="PTHR43689">
    <property type="entry name" value="HYDROLASE"/>
    <property type="match status" value="1"/>
</dbReference>
<reference evidence="2" key="1">
    <citation type="submission" date="2018-05" db="EMBL/GenBank/DDBJ databases">
        <authorList>
            <person name="Cea G.-C."/>
            <person name="William W."/>
        </authorList>
    </citation>
    <scope>NUCLEOTIDE SEQUENCE [LARGE SCALE GENOMIC DNA]</scope>
    <source>
        <strain evidence="2">DB21MT 5</strain>
    </source>
</reference>
<gene>
    <name evidence="1" type="ORF">MORIYA_2280</name>
</gene>
<name>A0A330LSD9_9GAMM</name>
<accession>A0A330LSD9</accession>
<dbReference type="PANTHER" id="PTHR43689:SF8">
    <property type="entry name" value="ALPHA_BETA-HYDROLASES SUPERFAMILY PROTEIN"/>
    <property type="match status" value="1"/>
</dbReference>
<keyword evidence="1" id="KW-0378">Hydrolase</keyword>
<dbReference type="InterPro" id="IPR029058">
    <property type="entry name" value="AB_hydrolase_fold"/>
</dbReference>
<keyword evidence="2" id="KW-1185">Reference proteome</keyword>
<dbReference type="GO" id="GO:0016787">
    <property type="term" value="F:hydrolase activity"/>
    <property type="evidence" value="ECO:0007669"/>
    <property type="project" value="UniProtKB-KW"/>
</dbReference>